<dbReference type="Pfam" id="PF03990">
    <property type="entry name" value="DUF348"/>
    <property type="match status" value="3"/>
</dbReference>
<dbReference type="InterPro" id="IPR023346">
    <property type="entry name" value="Lysozyme-like_dom_sf"/>
</dbReference>
<feature type="region of interest" description="Disordered" evidence="4">
    <location>
        <begin position="291"/>
        <end position="316"/>
    </location>
</feature>
<dbReference type="Proteomes" id="UP000265419">
    <property type="component" value="Unassembled WGS sequence"/>
</dbReference>
<keyword evidence="5" id="KW-0812">Transmembrane</keyword>
<dbReference type="EMBL" id="QQXK01000007">
    <property type="protein sequence ID" value="RII42934.1"/>
    <property type="molecule type" value="Genomic_DNA"/>
</dbReference>
<gene>
    <name evidence="7" type="ORF">DWB68_05200</name>
</gene>
<dbReference type="SUPFAM" id="SSF53955">
    <property type="entry name" value="Lysozyme-like"/>
    <property type="match status" value="1"/>
</dbReference>
<dbReference type="Gene3D" id="2.20.230.10">
    <property type="entry name" value="Resuscitation-promoting factor rpfb"/>
    <property type="match status" value="1"/>
</dbReference>
<dbReference type="Pfam" id="PF06737">
    <property type="entry name" value="Transglycosylas"/>
    <property type="match status" value="1"/>
</dbReference>
<keyword evidence="5" id="KW-0472">Membrane</keyword>
<dbReference type="PROSITE" id="PS51109">
    <property type="entry name" value="G5"/>
    <property type="match status" value="1"/>
</dbReference>
<comment type="similarity">
    <text evidence="1">Belongs to the transglycosylase family. Rpf subfamily.</text>
</comment>
<evidence type="ECO:0000256" key="1">
    <source>
        <dbReference type="ARBA" id="ARBA00010830"/>
    </source>
</evidence>
<keyword evidence="8" id="KW-1185">Reference proteome</keyword>
<sequence length="395" mass="41236">MGKTRGENSPPPRRTHVQHQTKRRLVIGAQGVALGAIAVGAVGFVSADKTVQLTVDGQSRTVQTFGNDVAAVLRAADVTVGAHDDVSPSLGSSVSDGSVVTVQLAREVQLNVDGTQRTVATTAQTVGELADELGLEDGSKLSLAENLSLASAAAPLSVTTPKSLSLVNAGKSTALTTTALDVRAALKERGITPDEDDEVSPALNTVLRDGLEIEYTRVEHKSTKVTSDIDYATTEVKDPTLAKGTTKTQTAGQAGERVQSYAVVLEDGKEVSRKLTKDVVSKEAVDKVVRIGTKEEDSSSDDASGSGTSAAGPSSGVWQQLAKCESGGNWGINTGNGYYGGLQFTAATWRAQGGTKYAALPHQATPAQQIEIATKLQKRAGWGQWPACTRKLGLR</sequence>
<keyword evidence="3" id="KW-0378">Hydrolase</keyword>
<dbReference type="CDD" id="cd13925">
    <property type="entry name" value="RPF"/>
    <property type="match status" value="1"/>
</dbReference>
<evidence type="ECO:0000256" key="2">
    <source>
        <dbReference type="ARBA" id="ARBA00022729"/>
    </source>
</evidence>
<evidence type="ECO:0000256" key="4">
    <source>
        <dbReference type="SAM" id="MobiDB-lite"/>
    </source>
</evidence>
<keyword evidence="2" id="KW-0732">Signal</keyword>
<evidence type="ECO:0000256" key="5">
    <source>
        <dbReference type="SAM" id="Phobius"/>
    </source>
</evidence>
<accession>A0A399JCH3</accession>
<evidence type="ECO:0000313" key="7">
    <source>
        <dbReference type="EMBL" id="RII42934.1"/>
    </source>
</evidence>
<dbReference type="SMART" id="SM01208">
    <property type="entry name" value="G5"/>
    <property type="match status" value="1"/>
</dbReference>
<keyword evidence="5" id="KW-1133">Transmembrane helix</keyword>
<evidence type="ECO:0000259" key="6">
    <source>
        <dbReference type="PROSITE" id="PS51109"/>
    </source>
</evidence>
<comment type="caution">
    <text evidence="7">The sequence shown here is derived from an EMBL/GenBank/DDBJ whole genome shotgun (WGS) entry which is preliminary data.</text>
</comment>
<proteinExistence type="inferred from homology"/>
<dbReference type="InterPro" id="IPR010618">
    <property type="entry name" value="RPF"/>
</dbReference>
<dbReference type="Pfam" id="PF07501">
    <property type="entry name" value="G5"/>
    <property type="match status" value="1"/>
</dbReference>
<feature type="domain" description="G5" evidence="6">
    <location>
        <begin position="215"/>
        <end position="295"/>
    </location>
</feature>
<evidence type="ECO:0000256" key="3">
    <source>
        <dbReference type="ARBA" id="ARBA00022801"/>
    </source>
</evidence>
<dbReference type="GO" id="GO:0016787">
    <property type="term" value="F:hydrolase activity"/>
    <property type="evidence" value="ECO:0007669"/>
    <property type="project" value="UniProtKB-KW"/>
</dbReference>
<dbReference type="Gene3D" id="1.10.530.10">
    <property type="match status" value="1"/>
</dbReference>
<feature type="compositionally biased region" description="Low complexity" evidence="4">
    <location>
        <begin position="301"/>
        <end position="316"/>
    </location>
</feature>
<reference evidence="7 8" key="1">
    <citation type="submission" date="2018-07" db="EMBL/GenBank/DDBJ databases">
        <title>Arthrobacter sp. nov., isolated from raw cow's milk with high bacterial count.</title>
        <authorList>
            <person name="Hahne J."/>
            <person name="Isele D."/>
            <person name="Lipski A."/>
        </authorList>
    </citation>
    <scope>NUCLEOTIDE SEQUENCE [LARGE SCALE GENOMIC DNA]</scope>
    <source>
        <strain evidence="7 8">JZ R-35</strain>
    </source>
</reference>
<protein>
    <submittedName>
        <fullName evidence="7">DUF348 domain-containing protein</fullName>
    </submittedName>
</protein>
<name>A0A399JCH3_9MICC</name>
<feature type="region of interest" description="Disordered" evidence="4">
    <location>
        <begin position="1"/>
        <end position="21"/>
    </location>
</feature>
<organism evidence="7 8">
    <name type="scientific">Galactobacter valiniphilus</name>
    <dbReference type="NCBI Taxonomy" id="2676122"/>
    <lineage>
        <taxon>Bacteria</taxon>
        <taxon>Bacillati</taxon>
        <taxon>Actinomycetota</taxon>
        <taxon>Actinomycetes</taxon>
        <taxon>Micrococcales</taxon>
        <taxon>Micrococcaceae</taxon>
        <taxon>Galactobacter</taxon>
    </lineage>
</organism>
<dbReference type="InterPro" id="IPR011098">
    <property type="entry name" value="G5_dom"/>
</dbReference>
<feature type="transmembrane region" description="Helical" evidence="5">
    <location>
        <begin position="25"/>
        <end position="45"/>
    </location>
</feature>
<evidence type="ECO:0000313" key="8">
    <source>
        <dbReference type="Proteomes" id="UP000265419"/>
    </source>
</evidence>
<dbReference type="InterPro" id="IPR007137">
    <property type="entry name" value="DUF348"/>
</dbReference>
<dbReference type="AlphaFoldDB" id="A0A399JCH3"/>